<comment type="subcellular location">
    <subcellularLocation>
        <location evidence="1">Secreted</location>
    </subcellularLocation>
</comment>
<dbReference type="InterPro" id="IPR002509">
    <property type="entry name" value="NODB_dom"/>
</dbReference>
<reference evidence="5" key="1">
    <citation type="submission" date="2022-04" db="EMBL/GenBank/DDBJ databases">
        <title>Halocatena sp. nov., isolated from a salt lake.</title>
        <authorList>
            <person name="Cui H.-L."/>
        </authorList>
    </citation>
    <scope>NUCLEOTIDE SEQUENCE</scope>
    <source>
        <strain evidence="5">AD-1</strain>
    </source>
</reference>
<gene>
    <name evidence="5" type="ORF">MW046_02980</name>
</gene>
<feature type="compositionally biased region" description="Low complexity" evidence="3">
    <location>
        <begin position="30"/>
        <end position="50"/>
    </location>
</feature>
<dbReference type="Pfam" id="PF01522">
    <property type="entry name" value="Polysacc_deac_1"/>
    <property type="match status" value="1"/>
</dbReference>
<dbReference type="InterPro" id="IPR011330">
    <property type="entry name" value="Glyco_hydro/deAcase_b/a-brl"/>
</dbReference>
<dbReference type="Proteomes" id="UP000831768">
    <property type="component" value="Chromosome"/>
</dbReference>
<dbReference type="RefSeq" id="WP_247994085.1">
    <property type="nucleotide sequence ID" value="NZ_CP096019.1"/>
</dbReference>
<feature type="region of interest" description="Disordered" evidence="3">
    <location>
        <begin position="24"/>
        <end position="71"/>
    </location>
</feature>
<evidence type="ECO:0000259" key="4">
    <source>
        <dbReference type="PROSITE" id="PS51677"/>
    </source>
</evidence>
<dbReference type="SUPFAM" id="SSF88713">
    <property type="entry name" value="Glycoside hydrolase/deacetylase"/>
    <property type="match status" value="1"/>
</dbReference>
<dbReference type="Gene3D" id="3.20.20.370">
    <property type="entry name" value="Glycoside hydrolase/deacetylase"/>
    <property type="match status" value="1"/>
</dbReference>
<dbReference type="PROSITE" id="PS51257">
    <property type="entry name" value="PROKAR_LIPOPROTEIN"/>
    <property type="match status" value="1"/>
</dbReference>
<evidence type="ECO:0000256" key="3">
    <source>
        <dbReference type="SAM" id="MobiDB-lite"/>
    </source>
</evidence>
<feature type="compositionally biased region" description="Polar residues" evidence="3">
    <location>
        <begin position="286"/>
        <end position="298"/>
    </location>
</feature>
<evidence type="ECO:0000313" key="5">
    <source>
        <dbReference type="EMBL" id="UPM43418.1"/>
    </source>
</evidence>
<dbReference type="GeneID" id="71926977"/>
<name>A0A8U0A4M3_9EURY</name>
<dbReference type="KEGG" id="haad:MW046_02980"/>
<feature type="domain" description="NodB homology" evidence="4">
    <location>
        <begin position="226"/>
        <end position="424"/>
    </location>
</feature>
<accession>A0A8U0A4M3</accession>
<dbReference type="CDD" id="cd10970">
    <property type="entry name" value="CE4_DAC_u1_6s"/>
    <property type="match status" value="1"/>
</dbReference>
<dbReference type="PANTHER" id="PTHR34216">
    <property type="match status" value="1"/>
</dbReference>
<dbReference type="PANTHER" id="PTHR34216:SF3">
    <property type="entry name" value="POLY-BETA-1,6-N-ACETYL-D-GLUCOSAMINE N-DEACETYLASE"/>
    <property type="match status" value="1"/>
</dbReference>
<keyword evidence="6" id="KW-1185">Reference proteome</keyword>
<feature type="region of interest" description="Disordered" evidence="3">
    <location>
        <begin position="286"/>
        <end position="311"/>
    </location>
</feature>
<evidence type="ECO:0000256" key="2">
    <source>
        <dbReference type="ARBA" id="ARBA00022729"/>
    </source>
</evidence>
<protein>
    <submittedName>
        <fullName evidence="5">Polysaccharide deacetylase family protein</fullName>
    </submittedName>
</protein>
<feature type="compositionally biased region" description="Gly residues" evidence="3">
    <location>
        <begin position="51"/>
        <end position="65"/>
    </location>
</feature>
<dbReference type="PROSITE" id="PS51677">
    <property type="entry name" value="NODB"/>
    <property type="match status" value="1"/>
</dbReference>
<keyword evidence="2" id="KW-0732">Signal</keyword>
<organism evidence="5 6">
    <name type="scientific">Halocatena salina</name>
    <dbReference type="NCBI Taxonomy" id="2934340"/>
    <lineage>
        <taxon>Archaea</taxon>
        <taxon>Methanobacteriati</taxon>
        <taxon>Methanobacteriota</taxon>
        <taxon>Stenosarchaea group</taxon>
        <taxon>Halobacteria</taxon>
        <taxon>Halobacteriales</taxon>
        <taxon>Natronomonadaceae</taxon>
        <taxon>Halocatena</taxon>
    </lineage>
</organism>
<evidence type="ECO:0000256" key="1">
    <source>
        <dbReference type="ARBA" id="ARBA00004613"/>
    </source>
</evidence>
<dbReference type="InterPro" id="IPR051398">
    <property type="entry name" value="Polysacch_Deacetylase"/>
</dbReference>
<dbReference type="GO" id="GO:0005975">
    <property type="term" value="P:carbohydrate metabolic process"/>
    <property type="evidence" value="ECO:0007669"/>
    <property type="project" value="InterPro"/>
</dbReference>
<dbReference type="GO" id="GO:0016810">
    <property type="term" value="F:hydrolase activity, acting on carbon-nitrogen (but not peptide) bonds"/>
    <property type="evidence" value="ECO:0007669"/>
    <property type="project" value="InterPro"/>
</dbReference>
<dbReference type="GO" id="GO:0005576">
    <property type="term" value="C:extracellular region"/>
    <property type="evidence" value="ECO:0007669"/>
    <property type="project" value="UniProtKB-SubCell"/>
</dbReference>
<dbReference type="EMBL" id="CP096019">
    <property type="protein sequence ID" value="UPM43418.1"/>
    <property type="molecule type" value="Genomic_DNA"/>
</dbReference>
<proteinExistence type="predicted"/>
<dbReference type="AlphaFoldDB" id="A0A8U0A4M3"/>
<sequence length="435" mass="46823">MRRPTTRRTLLATLGAASTFSLAGCSGMIPTGPSGDSETTSTPTGTPDGSGTEGDGSGSSSGPGGSVIDDFEGNVKDRWEVDAGKFTTDTENAFQGGQSLVLQAKGKQGEGNATISRSFYSDSNDSSALDLSSHDLSLAVRFEKPKSGHIAISCHAPTESSSLTCRRFIPQELNGWTRFDLGYTGKQGQPDPSKVFTVQISVMTDNGEPIKVGIDDLRKVPKASKGKVMFQFDDSVKSAYDTVFPMFNERDWQAGVAIIPDVIGSQGRLSTGNMREMADAGWDMMSHTSTDKLPTQSKQDQKKAIEQSKQQLKSIGFKTGSRHFVAPNGRVNRATLDIIRNNHKTNFMFGAGPGNAKQPTNMYTIPRVMGASPDAVVDLLDLAEQFNQLVVVQYHGIGGDDKETTTAEFEQVVKHVEKKDMDVVSPSQFLDSIGN</sequence>
<evidence type="ECO:0000313" key="6">
    <source>
        <dbReference type="Proteomes" id="UP000831768"/>
    </source>
</evidence>